<name>A0A8J7G9A6_9BACL</name>
<feature type="domain" description="Phage tail tube protein N-terminal" evidence="1">
    <location>
        <begin position="4"/>
        <end position="182"/>
    </location>
</feature>
<evidence type="ECO:0000259" key="1">
    <source>
        <dbReference type="Pfam" id="PF06488"/>
    </source>
</evidence>
<dbReference type="EMBL" id="JADKPV010000001">
    <property type="protein sequence ID" value="MBF4500235.1"/>
    <property type="molecule type" value="Genomic_DNA"/>
</dbReference>
<dbReference type="Proteomes" id="UP000622653">
    <property type="component" value="Unassembled WGS sequence"/>
</dbReference>
<dbReference type="InterPro" id="IPR006490">
    <property type="entry name" value="Maj_tail_phi13"/>
</dbReference>
<gene>
    <name evidence="2" type="ORF">IRY55_02570</name>
</gene>
<dbReference type="RefSeq" id="WP_194561683.1">
    <property type="nucleotide sequence ID" value="NZ_JADKPV010000001.1"/>
</dbReference>
<keyword evidence="3" id="KW-1185">Reference proteome</keyword>
<evidence type="ECO:0000313" key="3">
    <source>
        <dbReference type="Proteomes" id="UP000622653"/>
    </source>
</evidence>
<dbReference type="Pfam" id="PF06488">
    <property type="entry name" value="L_lac_phage_MSP"/>
    <property type="match status" value="1"/>
</dbReference>
<sequence length="190" mass="20866">MTNKVRYGLTNVHVAVIEDVKDDKEVYGEFQRVRGAVNLSLDPQGDQTPFYADNMAYHVFTSNAGYEGSIELAELPEFFLEEILGEKKVNGVLVEDINAKGKSFALAFEFDGDKKATRHVLYNCTASRPTISGQTNAESIEAQTSELTFTAAPSAKGVVRAKTASETADEVYNTWFTAPFDAEATTTEED</sequence>
<evidence type="ECO:0000313" key="2">
    <source>
        <dbReference type="EMBL" id="MBF4500235.1"/>
    </source>
</evidence>
<protein>
    <submittedName>
        <fullName evidence="2">Phage tail protein</fullName>
    </submittedName>
</protein>
<comment type="caution">
    <text evidence="2">The sequence shown here is derived from an EMBL/GenBank/DDBJ whole genome shotgun (WGS) entry which is preliminary data.</text>
</comment>
<organism evidence="2 3">
    <name type="scientific">Savagea serpentis</name>
    <dbReference type="NCBI Taxonomy" id="2785297"/>
    <lineage>
        <taxon>Bacteria</taxon>
        <taxon>Bacillati</taxon>
        <taxon>Bacillota</taxon>
        <taxon>Bacilli</taxon>
        <taxon>Bacillales</taxon>
        <taxon>Caryophanaceae</taxon>
        <taxon>Savagea</taxon>
    </lineage>
</organism>
<dbReference type="NCBIfam" id="TIGR01603">
    <property type="entry name" value="maj_tail_phi13"/>
    <property type="match status" value="1"/>
</dbReference>
<reference evidence="2" key="1">
    <citation type="submission" date="2020-11" db="EMBL/GenBank/DDBJ databases">
        <title>Multidrug resistant novel bacterium Savagea serpentis sp. nov., isolated from the scats of a vine snake (Ahaetulla nasuta).</title>
        <authorList>
            <person name="Venkata Ramana V."/>
            <person name="Vikas Patil S."/>
            <person name="Yogita Lugani V."/>
        </authorList>
    </citation>
    <scope>NUCLEOTIDE SEQUENCE</scope>
    <source>
        <strain evidence="2">SN6</strain>
    </source>
</reference>
<accession>A0A8J7G9A6</accession>
<proteinExistence type="predicted"/>
<dbReference type="AlphaFoldDB" id="A0A8J7G9A6"/>
<dbReference type="InterPro" id="IPR046764">
    <property type="entry name" value="L_lac_phage_MSP_N"/>
</dbReference>